<comment type="caution">
    <text evidence="4">The sequence shown here is derived from an EMBL/GenBank/DDBJ whole genome shotgun (WGS) entry which is preliminary data.</text>
</comment>
<feature type="domain" description="Glycosyltransferase subfamily 4-like N-terminal" evidence="3">
    <location>
        <begin position="58"/>
        <end position="166"/>
    </location>
</feature>
<evidence type="ECO:0000259" key="2">
    <source>
        <dbReference type="Pfam" id="PF00534"/>
    </source>
</evidence>
<dbReference type="InterPro" id="IPR001296">
    <property type="entry name" value="Glyco_trans_1"/>
</dbReference>
<organism evidence="4 5">
    <name type="scientific">Flavobacterium polysaccharolyticum</name>
    <dbReference type="NCBI Taxonomy" id="3133148"/>
    <lineage>
        <taxon>Bacteria</taxon>
        <taxon>Pseudomonadati</taxon>
        <taxon>Bacteroidota</taxon>
        <taxon>Flavobacteriia</taxon>
        <taxon>Flavobacteriales</taxon>
        <taxon>Flavobacteriaceae</taxon>
        <taxon>Flavobacterium</taxon>
    </lineage>
</organism>
<feature type="domain" description="Glycosyl transferase family 1" evidence="2">
    <location>
        <begin position="176"/>
        <end position="337"/>
    </location>
</feature>
<dbReference type="PANTHER" id="PTHR46401:SF2">
    <property type="entry name" value="GLYCOSYLTRANSFERASE WBBK-RELATED"/>
    <property type="match status" value="1"/>
</dbReference>
<evidence type="ECO:0000259" key="3">
    <source>
        <dbReference type="Pfam" id="PF13439"/>
    </source>
</evidence>
<dbReference type="SUPFAM" id="SSF53756">
    <property type="entry name" value="UDP-Glycosyltransferase/glycogen phosphorylase"/>
    <property type="match status" value="1"/>
</dbReference>
<proteinExistence type="predicted"/>
<gene>
    <name evidence="4" type="ORF">WFZ86_14575</name>
</gene>
<keyword evidence="5" id="KW-1185">Reference proteome</keyword>
<evidence type="ECO:0000313" key="4">
    <source>
        <dbReference type="EMBL" id="MEM0577729.1"/>
    </source>
</evidence>
<sequence>MKLVIDVRMINASGIGRYLKNVLPGIVSEFSQVVVLGNKDEIVQFEWASKVEIVNFNAKIYSVKEQILYPFLIPRCDVFWSPHFNFPFLPFRAKKRVVTIHDVFHLSGKFPISLIIKKYAYLLYKNAVWKADLIFTVSEFSKAEIIKHTLANPNKIKVTHCGVDLSFFRVKNIEENLQLPREYILYVGNVKPHKNLITLLKAYSILPQKFKSKCKLVIVGKKEGFMTQDDQLEYYIKKNDLEKNVVFTGHINDISLPQYYQNCSLFVFPSLYEGFGLPILEALAAKTTVLASNCASLPEIGGEAVYYFDPTNHIELAQKIKRYVNSTNTNPEMSKKSEIQLKKFTWEKTIENHLEGFVSIK</sequence>
<dbReference type="PANTHER" id="PTHR46401">
    <property type="entry name" value="GLYCOSYLTRANSFERASE WBBK-RELATED"/>
    <property type="match status" value="1"/>
</dbReference>
<evidence type="ECO:0000256" key="1">
    <source>
        <dbReference type="ARBA" id="ARBA00022679"/>
    </source>
</evidence>
<protein>
    <submittedName>
        <fullName evidence="4">Glycosyltransferase family 1 protein</fullName>
    </submittedName>
</protein>
<dbReference type="RefSeq" id="WP_342692602.1">
    <property type="nucleotide sequence ID" value="NZ_JBCGDP010000015.1"/>
</dbReference>
<dbReference type="EMBL" id="JBCGDP010000015">
    <property type="protein sequence ID" value="MEM0577729.1"/>
    <property type="molecule type" value="Genomic_DNA"/>
</dbReference>
<reference evidence="4 5" key="1">
    <citation type="submission" date="2024-03" db="EMBL/GenBank/DDBJ databases">
        <title>Two novel species of the genus Flavobacterium exhibiting potentially degradation of complex polysaccharides.</title>
        <authorList>
            <person name="Lian X."/>
        </authorList>
    </citation>
    <scope>NUCLEOTIDE SEQUENCE [LARGE SCALE GENOMIC DNA]</scope>
    <source>
        <strain evidence="4 5">N6</strain>
    </source>
</reference>
<accession>A0ABU9NU07</accession>
<dbReference type="Pfam" id="PF00534">
    <property type="entry name" value="Glycos_transf_1"/>
    <property type="match status" value="1"/>
</dbReference>
<name>A0ABU9NU07_9FLAO</name>
<keyword evidence="1" id="KW-0808">Transferase</keyword>
<dbReference type="Gene3D" id="3.40.50.2000">
    <property type="entry name" value="Glycogen Phosphorylase B"/>
    <property type="match status" value="2"/>
</dbReference>
<dbReference type="CDD" id="cd03809">
    <property type="entry name" value="GT4_MtfB-like"/>
    <property type="match status" value="1"/>
</dbReference>
<dbReference type="Proteomes" id="UP001468798">
    <property type="component" value="Unassembled WGS sequence"/>
</dbReference>
<dbReference type="Pfam" id="PF13439">
    <property type="entry name" value="Glyco_transf_4"/>
    <property type="match status" value="1"/>
</dbReference>
<dbReference type="InterPro" id="IPR028098">
    <property type="entry name" value="Glyco_trans_4-like_N"/>
</dbReference>
<evidence type="ECO:0000313" key="5">
    <source>
        <dbReference type="Proteomes" id="UP001468798"/>
    </source>
</evidence>